<dbReference type="InterPro" id="IPR027417">
    <property type="entry name" value="P-loop_NTPase"/>
</dbReference>
<evidence type="ECO:0000256" key="11">
    <source>
        <dbReference type="SAM" id="MobiDB-lite"/>
    </source>
</evidence>
<proteinExistence type="inferred from homology"/>
<keyword evidence="7" id="KW-0677">Repeat</keyword>
<comment type="subcellular location">
    <subcellularLocation>
        <location evidence="2">Cytoplasm</location>
    </subcellularLocation>
</comment>
<feature type="region of interest" description="Disordered" evidence="11">
    <location>
        <begin position="1"/>
        <end position="23"/>
    </location>
</feature>
<keyword evidence="8" id="KW-0547">Nucleotide-binding</keyword>
<evidence type="ECO:0000256" key="3">
    <source>
        <dbReference type="ARBA" id="ARBA00008894"/>
    </source>
</evidence>
<dbReference type="GO" id="GO:0051607">
    <property type="term" value="P:defense response to virus"/>
    <property type="evidence" value="ECO:0007669"/>
    <property type="project" value="UniProtKB-ARBA"/>
</dbReference>
<dbReference type="PANTHER" id="PTHR23155:SF1152">
    <property type="entry name" value="AAA+ ATPASE DOMAIN-CONTAINING PROTEIN"/>
    <property type="match status" value="1"/>
</dbReference>
<dbReference type="SUPFAM" id="SSF52058">
    <property type="entry name" value="L domain-like"/>
    <property type="match status" value="1"/>
</dbReference>
<evidence type="ECO:0000259" key="13">
    <source>
        <dbReference type="Pfam" id="PF23559"/>
    </source>
</evidence>
<evidence type="ECO:0000256" key="5">
    <source>
        <dbReference type="ARBA" id="ARBA00022614"/>
    </source>
</evidence>
<dbReference type="SUPFAM" id="SSF52540">
    <property type="entry name" value="P-loop containing nucleoside triphosphate hydrolases"/>
    <property type="match status" value="1"/>
</dbReference>
<dbReference type="GO" id="GO:0005737">
    <property type="term" value="C:cytoplasm"/>
    <property type="evidence" value="ECO:0007669"/>
    <property type="project" value="UniProtKB-SubCell"/>
</dbReference>
<keyword evidence="5" id="KW-0433">Leucine-rich repeat</keyword>
<dbReference type="Gene3D" id="1.10.10.10">
    <property type="entry name" value="Winged helix-like DNA-binding domain superfamily/Winged helix DNA-binding domain"/>
    <property type="match status" value="1"/>
</dbReference>
<dbReference type="InterPro" id="IPR042197">
    <property type="entry name" value="Apaf_helical"/>
</dbReference>
<evidence type="ECO:0000313" key="15">
    <source>
        <dbReference type="Proteomes" id="UP001604336"/>
    </source>
</evidence>
<feature type="compositionally biased region" description="Polar residues" evidence="11">
    <location>
        <begin position="14"/>
        <end position="23"/>
    </location>
</feature>
<dbReference type="Proteomes" id="UP001604336">
    <property type="component" value="Unassembled WGS sequence"/>
</dbReference>
<evidence type="ECO:0000256" key="4">
    <source>
        <dbReference type="ARBA" id="ARBA00022490"/>
    </source>
</evidence>
<keyword evidence="15" id="KW-1185">Reference proteome</keyword>
<dbReference type="Gene3D" id="1.10.8.430">
    <property type="entry name" value="Helical domain of apoptotic protease-activating factors"/>
    <property type="match status" value="1"/>
</dbReference>
<sequence>MKDKRQQKSLIPVGSSSAPSAKSTTVGFDDDLLKIKMQLTGESLDLQTVSIVGMGGIGKTTLAQKVYDDAYIIYHFDIRAWMTVSQDCHVREILLGLIDCTKTLTNEKPGENIEQLEELLYKNLKGRRYLIVMDDVWDTKIWDGVRRLFPNDKNGSRIMLTTRLDNVAVYANSCRPFHHMHFLNEDDSWKLFCEKVFGEECCPPELEEIGRKIVENCKGLPLAVVVLGGLLSKATRTLDFWTNVAENLSSVITSNDEQYSRIFSLSYNNLPHHLQKCFIYIGVFPKGFNIRVSLLVKLWVADGLVKTVRSKSLEDVAEKYLLDLMERSLILVYERSSKGKIKTCKIHDLLRDLCVSEAQNWRSSRVTDKSLDGIREGTSVHRVTMHPHIENIRRARKLSTSLATSILDFDGYHDKSAEVFNFRLLREMQMFGAYSINLPNEKRRLVKLLYICTWSDKWPLQSIYKFENLQTILLRNSFMFLSLDPLHLPPEIWKLSKLRHVQLDAAVNLPDPPSAEIDGKNSTIVLESLQTLSLIQNFRCTVEVLKRIPNLKKLGIYYLEEPLDWGYYCLNNLVYLHKLEALKCFFHWPSPSFLKNLNFPTSLKKLTFIKGSIPWNDMTIVGSLPNLEVLKLKTYAFSGREWEPNEGEFLQLKFLLLDCIYLEHWRADSIHFPSLQRLVLKGCYDLKEIPCGIGEIPTLQSIELRRCRDSVGTSAKQIQKEQLELGNDGLQVQIM</sequence>
<evidence type="ECO:0000256" key="6">
    <source>
        <dbReference type="ARBA" id="ARBA00022667"/>
    </source>
</evidence>
<keyword evidence="10" id="KW-0067">ATP-binding</keyword>
<dbReference type="Pfam" id="PF00931">
    <property type="entry name" value="NB-ARC"/>
    <property type="match status" value="1"/>
</dbReference>
<organism evidence="14 15">
    <name type="scientific">Abeliophyllum distichum</name>
    <dbReference type="NCBI Taxonomy" id="126358"/>
    <lineage>
        <taxon>Eukaryota</taxon>
        <taxon>Viridiplantae</taxon>
        <taxon>Streptophyta</taxon>
        <taxon>Embryophyta</taxon>
        <taxon>Tracheophyta</taxon>
        <taxon>Spermatophyta</taxon>
        <taxon>Magnoliopsida</taxon>
        <taxon>eudicotyledons</taxon>
        <taxon>Gunneridae</taxon>
        <taxon>Pentapetalae</taxon>
        <taxon>asterids</taxon>
        <taxon>lamiids</taxon>
        <taxon>Lamiales</taxon>
        <taxon>Oleaceae</taxon>
        <taxon>Forsythieae</taxon>
        <taxon>Abeliophyllum</taxon>
    </lineage>
</organism>
<protein>
    <submittedName>
        <fullName evidence="14">Disease resistance RPP13-like protein 3</fullName>
    </submittedName>
</protein>
<dbReference type="Gene3D" id="3.80.10.10">
    <property type="entry name" value="Ribonuclease Inhibitor"/>
    <property type="match status" value="1"/>
</dbReference>
<evidence type="ECO:0000256" key="1">
    <source>
        <dbReference type="ARBA" id="ARBA00002074"/>
    </source>
</evidence>
<evidence type="ECO:0000256" key="9">
    <source>
        <dbReference type="ARBA" id="ARBA00022821"/>
    </source>
</evidence>
<dbReference type="InterPro" id="IPR044974">
    <property type="entry name" value="Disease_R_plants"/>
</dbReference>
<comment type="caution">
    <text evidence="14">The sequence shown here is derived from an EMBL/GenBank/DDBJ whole genome shotgun (WGS) entry which is preliminary data.</text>
</comment>
<evidence type="ECO:0000313" key="14">
    <source>
        <dbReference type="EMBL" id="KAL2492611.1"/>
    </source>
</evidence>
<keyword evidence="6" id="KW-0381">Hypersensitive response</keyword>
<dbReference type="FunFam" id="1.10.10.10:FF:000322">
    <property type="entry name" value="Probable disease resistance protein At1g63360"/>
    <property type="match status" value="1"/>
</dbReference>
<comment type="function">
    <text evidence="1">Confers resistance to late blight (Phytophthora infestans) races carrying the avirulence gene Avr1. Resistance proteins guard the plant against pathogens that contain an appropriate avirulence protein via an indirect interaction with this avirulence protein. That triggers a defense system including the hypersensitive response, which restricts the pathogen growth.</text>
</comment>
<gene>
    <name evidence="14" type="ORF">Adt_28239</name>
</gene>
<dbReference type="Gene3D" id="3.40.50.300">
    <property type="entry name" value="P-loop containing nucleotide triphosphate hydrolases"/>
    <property type="match status" value="1"/>
</dbReference>
<dbReference type="AlphaFoldDB" id="A0ABD1RVZ7"/>
<dbReference type="InterPro" id="IPR002182">
    <property type="entry name" value="NB-ARC"/>
</dbReference>
<dbReference type="InterPro" id="IPR036388">
    <property type="entry name" value="WH-like_DNA-bd_sf"/>
</dbReference>
<evidence type="ECO:0000256" key="7">
    <source>
        <dbReference type="ARBA" id="ARBA00022737"/>
    </source>
</evidence>
<dbReference type="Pfam" id="PF23559">
    <property type="entry name" value="WHD_DRP"/>
    <property type="match status" value="1"/>
</dbReference>
<accession>A0ABD1RVZ7</accession>
<name>A0ABD1RVZ7_9LAMI</name>
<keyword evidence="4" id="KW-0963">Cytoplasm</keyword>
<dbReference type="PRINTS" id="PR00364">
    <property type="entry name" value="DISEASERSIST"/>
</dbReference>
<evidence type="ECO:0000256" key="10">
    <source>
        <dbReference type="ARBA" id="ARBA00022840"/>
    </source>
</evidence>
<dbReference type="EMBL" id="JBFOLK010000008">
    <property type="protein sequence ID" value="KAL2492611.1"/>
    <property type="molecule type" value="Genomic_DNA"/>
</dbReference>
<evidence type="ECO:0000256" key="8">
    <source>
        <dbReference type="ARBA" id="ARBA00022741"/>
    </source>
</evidence>
<reference evidence="15" key="1">
    <citation type="submission" date="2024-07" db="EMBL/GenBank/DDBJ databases">
        <title>Two chromosome-level genome assemblies of Korean endemic species Abeliophyllum distichum and Forsythia ovata (Oleaceae).</title>
        <authorList>
            <person name="Jang H."/>
        </authorList>
    </citation>
    <scope>NUCLEOTIDE SEQUENCE [LARGE SCALE GENOMIC DNA]</scope>
</reference>
<feature type="domain" description="NB-ARC" evidence="12">
    <location>
        <begin position="31"/>
        <end position="200"/>
    </location>
</feature>
<evidence type="ECO:0000256" key="2">
    <source>
        <dbReference type="ARBA" id="ARBA00004496"/>
    </source>
</evidence>
<comment type="similarity">
    <text evidence="3">Belongs to the disease resistance NB-LRR family.</text>
</comment>
<dbReference type="FunFam" id="3.40.50.300:FF:001091">
    <property type="entry name" value="Probable disease resistance protein At1g61300"/>
    <property type="match status" value="1"/>
</dbReference>
<dbReference type="InterPro" id="IPR032675">
    <property type="entry name" value="LRR_dom_sf"/>
</dbReference>
<dbReference type="GO" id="GO:0009626">
    <property type="term" value="P:plant-type hypersensitive response"/>
    <property type="evidence" value="ECO:0007669"/>
    <property type="project" value="UniProtKB-KW"/>
</dbReference>
<dbReference type="FunFam" id="1.10.8.430:FF:000003">
    <property type="entry name" value="Probable disease resistance protein At5g66910"/>
    <property type="match status" value="1"/>
</dbReference>
<dbReference type="InterPro" id="IPR058922">
    <property type="entry name" value="WHD_DRP"/>
</dbReference>
<keyword evidence="9" id="KW-0611">Plant defense</keyword>
<dbReference type="PANTHER" id="PTHR23155">
    <property type="entry name" value="DISEASE RESISTANCE PROTEIN RP"/>
    <property type="match status" value="1"/>
</dbReference>
<evidence type="ECO:0000259" key="12">
    <source>
        <dbReference type="Pfam" id="PF00931"/>
    </source>
</evidence>
<dbReference type="GO" id="GO:0005524">
    <property type="term" value="F:ATP binding"/>
    <property type="evidence" value="ECO:0007669"/>
    <property type="project" value="UniProtKB-KW"/>
</dbReference>
<feature type="domain" description="Disease resistance protein winged helix" evidence="13">
    <location>
        <begin position="283"/>
        <end position="354"/>
    </location>
</feature>